<reference evidence="6" key="1">
    <citation type="submission" date="2022-10" db="EMBL/GenBank/DDBJ databases">
        <title>The complete genomes of actinobacterial strains from the NBC collection.</title>
        <authorList>
            <person name="Joergensen T.S."/>
            <person name="Alvarez Arevalo M."/>
            <person name="Sterndorff E.B."/>
            <person name="Faurdal D."/>
            <person name="Vuksanovic O."/>
            <person name="Mourched A.-S."/>
            <person name="Charusanti P."/>
            <person name="Shaw S."/>
            <person name="Blin K."/>
            <person name="Weber T."/>
        </authorList>
    </citation>
    <scope>NUCLEOTIDE SEQUENCE</scope>
    <source>
        <strain evidence="6">NBC_00093</strain>
    </source>
</reference>
<dbReference type="CDD" id="cd06267">
    <property type="entry name" value="PBP1_LacI_sugar_binding-like"/>
    <property type="match status" value="1"/>
</dbReference>
<evidence type="ECO:0000256" key="4">
    <source>
        <dbReference type="SAM" id="MobiDB-lite"/>
    </source>
</evidence>
<dbReference type="AlphaFoldDB" id="A0AAU1ZRZ5"/>
<dbReference type="InterPro" id="IPR046335">
    <property type="entry name" value="LacI/GalR-like_sensor"/>
</dbReference>
<evidence type="ECO:0000259" key="5">
    <source>
        <dbReference type="PROSITE" id="PS50932"/>
    </source>
</evidence>
<accession>A0AAU1ZRZ5</accession>
<feature type="region of interest" description="Disordered" evidence="4">
    <location>
        <begin position="1"/>
        <end position="45"/>
    </location>
</feature>
<dbReference type="SUPFAM" id="SSF47413">
    <property type="entry name" value="lambda repressor-like DNA-binding domains"/>
    <property type="match status" value="1"/>
</dbReference>
<organism evidence="6">
    <name type="scientific">Streptomyces sp. NBC_00093</name>
    <dbReference type="NCBI Taxonomy" id="2975649"/>
    <lineage>
        <taxon>Bacteria</taxon>
        <taxon>Bacillati</taxon>
        <taxon>Actinomycetota</taxon>
        <taxon>Actinomycetes</taxon>
        <taxon>Kitasatosporales</taxon>
        <taxon>Streptomycetaceae</taxon>
        <taxon>Streptomyces</taxon>
    </lineage>
</organism>
<dbReference type="Pfam" id="PF13377">
    <property type="entry name" value="Peripla_BP_3"/>
    <property type="match status" value="1"/>
</dbReference>
<dbReference type="Gene3D" id="3.40.50.2300">
    <property type="match status" value="2"/>
</dbReference>
<keyword evidence="2" id="KW-0238">DNA-binding</keyword>
<sequence length="424" mass="45234">MRGLRRRSDPGPDETPACGGTHAAPSRCRGVRLLPPSPVNSPRLSRPVPLHRPWCPGRPGGCLAQPGDRVGSEGFAIGRPTLADVAREAGTSTATVSYVLNNGPRQVSEERRRRVLEAIRRLGYRPNRVARALRGERTGLFGLVLPDATLPFFGSLARALEREVFAAGGLMFIGNTGFSEVAELSITRAFLDMNVDGVFVAAEEEALELDDTLAAGDARYVRIHCRPPASGAPVVASDHRRAGQLAGEHLAFHGRREVVFVGAEGPQGVVGLREAGWRQASTGGTTVARTDLTPADAYEKVGRALRDTPHVDGMVVGTYGLAKAVVGAVLDHGARVPDDIAVITFDGDDRSAFERPRLATVQQDIDELARRAVRIVLGERRAGPESEPDLLPVHFVGASSCGCPDPDAGVAVHEDPSDVQLHLR</sequence>
<dbReference type="PANTHER" id="PTHR30146:SF109">
    <property type="entry name" value="HTH-TYPE TRANSCRIPTIONAL REGULATOR GALS"/>
    <property type="match status" value="1"/>
</dbReference>
<dbReference type="PANTHER" id="PTHR30146">
    <property type="entry name" value="LACI-RELATED TRANSCRIPTIONAL REPRESSOR"/>
    <property type="match status" value="1"/>
</dbReference>
<evidence type="ECO:0000256" key="2">
    <source>
        <dbReference type="ARBA" id="ARBA00023125"/>
    </source>
</evidence>
<name>A0AAU1ZRZ5_9ACTN</name>
<feature type="compositionally biased region" description="Basic and acidic residues" evidence="4">
    <location>
        <begin position="1"/>
        <end position="10"/>
    </location>
</feature>
<dbReference type="Gene3D" id="1.10.260.40">
    <property type="entry name" value="lambda repressor-like DNA-binding domains"/>
    <property type="match status" value="1"/>
</dbReference>
<evidence type="ECO:0000256" key="3">
    <source>
        <dbReference type="ARBA" id="ARBA00023163"/>
    </source>
</evidence>
<dbReference type="GO" id="GO:0000976">
    <property type="term" value="F:transcription cis-regulatory region binding"/>
    <property type="evidence" value="ECO:0007669"/>
    <property type="project" value="TreeGrafter"/>
</dbReference>
<dbReference type="Pfam" id="PF00356">
    <property type="entry name" value="LacI"/>
    <property type="match status" value="1"/>
</dbReference>
<dbReference type="PROSITE" id="PS50932">
    <property type="entry name" value="HTH_LACI_2"/>
    <property type="match status" value="1"/>
</dbReference>
<dbReference type="InterPro" id="IPR000843">
    <property type="entry name" value="HTH_LacI"/>
</dbReference>
<keyword evidence="3" id="KW-0804">Transcription</keyword>
<keyword evidence="1" id="KW-0805">Transcription regulation</keyword>
<evidence type="ECO:0000256" key="1">
    <source>
        <dbReference type="ARBA" id="ARBA00023015"/>
    </source>
</evidence>
<proteinExistence type="predicted"/>
<dbReference type="EMBL" id="CP108222">
    <property type="protein sequence ID" value="WTT14083.1"/>
    <property type="molecule type" value="Genomic_DNA"/>
</dbReference>
<evidence type="ECO:0000313" key="6">
    <source>
        <dbReference type="EMBL" id="WTT14083.1"/>
    </source>
</evidence>
<protein>
    <submittedName>
        <fullName evidence="6">LacI family transcriptional regulator</fullName>
    </submittedName>
</protein>
<feature type="domain" description="HTH lacI-type" evidence="5">
    <location>
        <begin position="80"/>
        <end position="135"/>
    </location>
</feature>
<dbReference type="GO" id="GO:0003700">
    <property type="term" value="F:DNA-binding transcription factor activity"/>
    <property type="evidence" value="ECO:0007669"/>
    <property type="project" value="TreeGrafter"/>
</dbReference>
<dbReference type="SMART" id="SM00354">
    <property type="entry name" value="HTH_LACI"/>
    <property type="match status" value="1"/>
</dbReference>
<dbReference type="SUPFAM" id="SSF53822">
    <property type="entry name" value="Periplasmic binding protein-like I"/>
    <property type="match status" value="1"/>
</dbReference>
<dbReference type="InterPro" id="IPR010982">
    <property type="entry name" value="Lambda_DNA-bd_dom_sf"/>
</dbReference>
<dbReference type="InterPro" id="IPR028082">
    <property type="entry name" value="Peripla_BP_I"/>
</dbReference>
<gene>
    <name evidence="6" type="ORF">OHA22_00425</name>
</gene>
<dbReference type="CDD" id="cd01392">
    <property type="entry name" value="HTH_LacI"/>
    <property type="match status" value="1"/>
</dbReference>